<feature type="compositionally biased region" description="Basic and acidic residues" evidence="5">
    <location>
        <begin position="594"/>
        <end position="619"/>
    </location>
</feature>
<feature type="compositionally biased region" description="Basic and acidic residues" evidence="5">
    <location>
        <begin position="1314"/>
        <end position="1328"/>
    </location>
</feature>
<dbReference type="Pfam" id="PF00628">
    <property type="entry name" value="PHD"/>
    <property type="match status" value="1"/>
</dbReference>
<evidence type="ECO:0000256" key="4">
    <source>
        <dbReference type="PROSITE-ProRule" id="PRU00146"/>
    </source>
</evidence>
<evidence type="ECO:0000259" key="7">
    <source>
        <dbReference type="PROSITE" id="PS51321"/>
    </source>
</evidence>
<dbReference type="EMBL" id="JAFHDT010000020">
    <property type="protein sequence ID" value="KAI7795093.1"/>
    <property type="molecule type" value="Genomic_DNA"/>
</dbReference>
<feature type="compositionally biased region" description="Acidic residues" evidence="5">
    <location>
        <begin position="241"/>
        <end position="255"/>
    </location>
</feature>
<feature type="compositionally biased region" description="Basic and acidic residues" evidence="5">
    <location>
        <begin position="868"/>
        <end position="880"/>
    </location>
</feature>
<keyword evidence="2 4" id="KW-0863">Zinc-finger</keyword>
<dbReference type="InterPro" id="IPR019787">
    <property type="entry name" value="Znf_PHD-finger"/>
</dbReference>
<dbReference type="Gene3D" id="1.10.472.30">
    <property type="entry name" value="Transcription elongation factor S-II, central domain"/>
    <property type="match status" value="1"/>
</dbReference>
<dbReference type="Proteomes" id="UP001059041">
    <property type="component" value="Linkage Group LG20"/>
</dbReference>
<reference evidence="8" key="1">
    <citation type="submission" date="2021-02" db="EMBL/GenBank/DDBJ databases">
        <title>Comparative genomics reveals that relaxation of natural selection precedes convergent phenotypic evolution of cavefish.</title>
        <authorList>
            <person name="Peng Z."/>
        </authorList>
    </citation>
    <scope>NUCLEOTIDE SEQUENCE</scope>
    <source>
        <tissue evidence="8">Muscle</tissue>
    </source>
</reference>
<dbReference type="PANTHER" id="PTHR11477:SF13">
    <property type="entry name" value="DEATH-INDUCER OBLITERATOR 1"/>
    <property type="match status" value="1"/>
</dbReference>
<feature type="compositionally biased region" description="Polar residues" evidence="5">
    <location>
        <begin position="1028"/>
        <end position="1038"/>
    </location>
</feature>
<evidence type="ECO:0000256" key="2">
    <source>
        <dbReference type="ARBA" id="ARBA00022771"/>
    </source>
</evidence>
<feature type="compositionally biased region" description="Pro residues" evidence="5">
    <location>
        <begin position="676"/>
        <end position="692"/>
    </location>
</feature>
<dbReference type="SMART" id="SM00510">
    <property type="entry name" value="TFS2M"/>
    <property type="match status" value="1"/>
</dbReference>
<dbReference type="InterPro" id="IPR036575">
    <property type="entry name" value="TFIIS_cen_dom_sf"/>
</dbReference>
<dbReference type="InterPro" id="IPR003618">
    <property type="entry name" value="TFIIS_cen_dom"/>
</dbReference>
<feature type="compositionally biased region" description="Pro residues" evidence="5">
    <location>
        <begin position="1960"/>
        <end position="1975"/>
    </location>
</feature>
<dbReference type="Gene3D" id="3.30.40.10">
    <property type="entry name" value="Zinc/RING finger domain, C3HC4 (zinc finger)"/>
    <property type="match status" value="1"/>
</dbReference>
<feature type="region of interest" description="Disordered" evidence="5">
    <location>
        <begin position="868"/>
        <end position="948"/>
    </location>
</feature>
<feature type="compositionally biased region" description="Basic and acidic residues" evidence="5">
    <location>
        <begin position="2213"/>
        <end position="2261"/>
    </location>
</feature>
<keyword evidence="9" id="KW-1185">Reference proteome</keyword>
<feature type="compositionally biased region" description="Low complexity" evidence="5">
    <location>
        <begin position="728"/>
        <end position="744"/>
    </location>
</feature>
<feature type="region of interest" description="Disordered" evidence="5">
    <location>
        <begin position="1118"/>
        <end position="1149"/>
    </location>
</feature>
<feature type="domain" description="TFIIS central" evidence="7">
    <location>
        <begin position="770"/>
        <end position="890"/>
    </location>
</feature>
<feature type="region of interest" description="Disordered" evidence="5">
    <location>
        <begin position="1693"/>
        <end position="1715"/>
    </location>
</feature>
<dbReference type="CDD" id="cd15639">
    <property type="entry name" value="PHD_DIDO1_like"/>
    <property type="match status" value="1"/>
</dbReference>
<feature type="domain" description="PHD-type" evidence="6">
    <location>
        <begin position="323"/>
        <end position="377"/>
    </location>
</feature>
<keyword evidence="3" id="KW-0862">Zinc</keyword>
<feature type="region of interest" description="Disordered" evidence="5">
    <location>
        <begin position="1307"/>
        <end position="1344"/>
    </location>
</feature>
<feature type="compositionally biased region" description="Acidic residues" evidence="5">
    <location>
        <begin position="533"/>
        <end position="549"/>
    </location>
</feature>
<dbReference type="PROSITE" id="PS51321">
    <property type="entry name" value="TFIIS_CENTRAL"/>
    <property type="match status" value="1"/>
</dbReference>
<evidence type="ECO:0000259" key="6">
    <source>
        <dbReference type="PROSITE" id="PS50016"/>
    </source>
</evidence>
<feature type="compositionally biased region" description="Basic and acidic residues" evidence="5">
    <location>
        <begin position="276"/>
        <end position="296"/>
    </location>
</feature>
<evidence type="ECO:0000256" key="3">
    <source>
        <dbReference type="ARBA" id="ARBA00022833"/>
    </source>
</evidence>
<dbReference type="InterPro" id="IPR013083">
    <property type="entry name" value="Znf_RING/FYVE/PHD"/>
</dbReference>
<dbReference type="GO" id="GO:0005634">
    <property type="term" value="C:nucleus"/>
    <property type="evidence" value="ECO:0007669"/>
    <property type="project" value="TreeGrafter"/>
</dbReference>
<dbReference type="Pfam" id="PF07500">
    <property type="entry name" value="TFIIS_M"/>
    <property type="match status" value="1"/>
</dbReference>
<feature type="compositionally biased region" description="Pro residues" evidence="5">
    <location>
        <begin position="1995"/>
        <end position="2006"/>
    </location>
</feature>
<feature type="compositionally biased region" description="Pro residues" evidence="5">
    <location>
        <begin position="1917"/>
        <end position="1943"/>
    </location>
</feature>
<feature type="region of interest" description="Disordered" evidence="5">
    <location>
        <begin position="1"/>
        <end position="319"/>
    </location>
</feature>
<feature type="region of interest" description="Disordered" evidence="5">
    <location>
        <begin position="381"/>
        <end position="426"/>
    </location>
</feature>
<feature type="compositionally biased region" description="Basic and acidic residues" evidence="5">
    <location>
        <begin position="256"/>
        <end position="268"/>
    </location>
</feature>
<feature type="compositionally biased region" description="Acidic residues" evidence="5">
    <location>
        <begin position="194"/>
        <end position="204"/>
    </location>
</feature>
<feature type="region of interest" description="Disordered" evidence="5">
    <location>
        <begin position="1418"/>
        <end position="1438"/>
    </location>
</feature>
<feature type="compositionally biased region" description="Polar residues" evidence="5">
    <location>
        <begin position="881"/>
        <end position="891"/>
    </location>
</feature>
<feature type="region of interest" description="Disordered" evidence="5">
    <location>
        <begin position="1848"/>
        <end position="2438"/>
    </location>
</feature>
<evidence type="ECO:0000313" key="9">
    <source>
        <dbReference type="Proteomes" id="UP001059041"/>
    </source>
</evidence>
<dbReference type="InterPro" id="IPR012921">
    <property type="entry name" value="SPOC_C"/>
</dbReference>
<dbReference type="SUPFAM" id="SSF57903">
    <property type="entry name" value="FYVE/PHD zinc finger"/>
    <property type="match status" value="1"/>
</dbReference>
<gene>
    <name evidence="8" type="ORF">IRJ41_008729</name>
</gene>
<feature type="region of interest" description="Disordered" evidence="5">
    <location>
        <begin position="979"/>
        <end position="1044"/>
    </location>
</feature>
<dbReference type="PROSITE" id="PS01359">
    <property type="entry name" value="ZF_PHD_1"/>
    <property type="match status" value="1"/>
</dbReference>
<keyword evidence="1" id="KW-0479">Metal-binding</keyword>
<dbReference type="GO" id="GO:0006351">
    <property type="term" value="P:DNA-templated transcription"/>
    <property type="evidence" value="ECO:0007669"/>
    <property type="project" value="InterPro"/>
</dbReference>
<feature type="compositionally biased region" description="Pro residues" evidence="5">
    <location>
        <begin position="2061"/>
        <end position="2072"/>
    </location>
</feature>
<feature type="compositionally biased region" description="Basic residues" evidence="5">
    <location>
        <begin position="168"/>
        <end position="182"/>
    </location>
</feature>
<dbReference type="Pfam" id="PF07744">
    <property type="entry name" value="SPOC"/>
    <property type="match status" value="1"/>
</dbReference>
<feature type="compositionally biased region" description="Pro residues" evidence="5">
    <location>
        <begin position="1848"/>
        <end position="1892"/>
    </location>
</feature>
<feature type="compositionally biased region" description="Basic and acidic residues" evidence="5">
    <location>
        <begin position="497"/>
        <end position="508"/>
    </location>
</feature>
<protein>
    <submittedName>
        <fullName evidence="8">Death-inducer obliterator 1-like</fullName>
    </submittedName>
</protein>
<feature type="compositionally biased region" description="Basic and acidic residues" evidence="5">
    <location>
        <begin position="1594"/>
        <end position="1605"/>
    </location>
</feature>
<feature type="compositionally biased region" description="Polar residues" evidence="5">
    <location>
        <begin position="1643"/>
        <end position="1657"/>
    </location>
</feature>
<feature type="compositionally biased region" description="Basic and acidic residues" evidence="5">
    <location>
        <begin position="1614"/>
        <end position="1629"/>
    </location>
</feature>
<feature type="compositionally biased region" description="Basic and acidic residues" evidence="5">
    <location>
        <begin position="155"/>
        <end position="164"/>
    </location>
</feature>
<feature type="compositionally biased region" description="Polar residues" evidence="5">
    <location>
        <begin position="1423"/>
        <end position="1434"/>
    </location>
</feature>
<dbReference type="GO" id="GO:0008270">
    <property type="term" value="F:zinc ion binding"/>
    <property type="evidence" value="ECO:0007669"/>
    <property type="project" value="UniProtKB-KW"/>
</dbReference>
<evidence type="ECO:0000256" key="5">
    <source>
        <dbReference type="SAM" id="MobiDB-lite"/>
    </source>
</evidence>
<dbReference type="PANTHER" id="PTHR11477">
    <property type="entry name" value="TRANSCRIPTION FACTOR S-II ZINC FINGER DOMAIN-CONTAINING PROTEIN"/>
    <property type="match status" value="1"/>
</dbReference>
<dbReference type="PROSITE" id="PS50016">
    <property type="entry name" value="ZF_PHD_2"/>
    <property type="match status" value="1"/>
</dbReference>
<feature type="compositionally biased region" description="Basic and acidic residues" evidence="5">
    <location>
        <begin position="2189"/>
        <end position="2206"/>
    </location>
</feature>
<dbReference type="GO" id="GO:0097190">
    <property type="term" value="P:apoptotic signaling pathway"/>
    <property type="evidence" value="ECO:0007669"/>
    <property type="project" value="InterPro"/>
</dbReference>
<evidence type="ECO:0000313" key="8">
    <source>
        <dbReference type="EMBL" id="KAI7795093.1"/>
    </source>
</evidence>
<organism evidence="8 9">
    <name type="scientific">Triplophysa rosa</name>
    <name type="common">Cave loach</name>
    <dbReference type="NCBI Taxonomy" id="992332"/>
    <lineage>
        <taxon>Eukaryota</taxon>
        <taxon>Metazoa</taxon>
        <taxon>Chordata</taxon>
        <taxon>Craniata</taxon>
        <taxon>Vertebrata</taxon>
        <taxon>Euteleostomi</taxon>
        <taxon>Actinopterygii</taxon>
        <taxon>Neopterygii</taxon>
        <taxon>Teleostei</taxon>
        <taxon>Ostariophysi</taxon>
        <taxon>Cypriniformes</taxon>
        <taxon>Nemacheilidae</taxon>
        <taxon>Triplophysa</taxon>
    </lineage>
</organism>
<dbReference type="FunFam" id="3.30.40.10:FF:000225">
    <property type="entry name" value="Death-inducer obliterator 1"/>
    <property type="match status" value="1"/>
</dbReference>
<feature type="compositionally biased region" description="Polar residues" evidence="5">
    <location>
        <begin position="1902"/>
        <end position="1913"/>
    </location>
</feature>
<feature type="region of interest" description="Disordered" evidence="5">
    <location>
        <begin position="495"/>
        <end position="771"/>
    </location>
</feature>
<dbReference type="InterPro" id="IPR011011">
    <property type="entry name" value="Znf_FYVE_PHD"/>
</dbReference>
<dbReference type="InterPro" id="IPR001965">
    <property type="entry name" value="Znf_PHD"/>
</dbReference>
<proteinExistence type="predicted"/>
<feature type="compositionally biased region" description="Polar residues" evidence="5">
    <location>
        <begin position="16"/>
        <end position="34"/>
    </location>
</feature>
<feature type="compositionally biased region" description="Basic and acidic residues" evidence="5">
    <location>
        <begin position="2106"/>
        <end position="2123"/>
    </location>
</feature>
<feature type="compositionally biased region" description="Polar residues" evidence="5">
    <location>
        <begin position="935"/>
        <end position="946"/>
    </location>
</feature>
<feature type="compositionally biased region" description="Basic and acidic residues" evidence="5">
    <location>
        <begin position="2415"/>
        <end position="2438"/>
    </location>
</feature>
<feature type="compositionally biased region" description="Basic and acidic residues" evidence="5">
    <location>
        <begin position="46"/>
        <end position="65"/>
    </location>
</feature>
<feature type="compositionally biased region" description="Basic and acidic residues" evidence="5">
    <location>
        <begin position="998"/>
        <end position="1012"/>
    </location>
</feature>
<feature type="compositionally biased region" description="Polar residues" evidence="5">
    <location>
        <begin position="139"/>
        <end position="153"/>
    </location>
</feature>
<comment type="caution">
    <text evidence="8">The sequence shown here is derived from an EMBL/GenBank/DDBJ whole genome shotgun (WGS) entry which is preliminary data.</text>
</comment>
<dbReference type="SMART" id="SM00249">
    <property type="entry name" value="PHD"/>
    <property type="match status" value="1"/>
</dbReference>
<feature type="compositionally biased region" description="Basic and acidic residues" evidence="5">
    <location>
        <begin position="205"/>
        <end position="240"/>
    </location>
</feature>
<name>A0A9W7WES4_TRIRA</name>
<sequence>MEESVSPELAQAVEPESSQDPVDTSSQEPTSVSEEVTDQKGISDVSEDRVEDAEKSTKPSRELKKTWGFRRTTIAKREIPGDMAGETPDAKGAPVRRSGRQAKRTDKLEEFLVTVKRGRGTGRRSCPSRLEGGDPPSQTPTDAETASENSFDGNTEAKTEERKVASPVKRKRGRGRARKTAKPKASGGSVSDDCSSENEEEAEGEMTKEEHVETVASAEDGKDVETKEEEQAMDVKKEIEKVEEEEEEEEEEENKEENKEKSSDESINRRPPTRSLSKESKNDTKPKAGAKLHKDTDEEEEEDDDDDESSSSESDNDGYDPNALYCICRQKHNKRFMICCDRCEEWFHGDCVGISEARGRLMERNGEDYVCPNCSTHKGQISKAGPSAAAAENGKRPASGHRKAEPCPATSSTAAVTPEEKATDDLGIKGRIEKAANPSGKKKIKIFQPQVTATKGSSLPKCIGPGCERDALPDSVYCGNDCILRHAAAAMKIITTDGKDSKQKEKSKPKQQKKTTNKSPQKKSGSERRSSNQEEEEDSDSGTEEDEDEDKHAEEHPPPAAMSSWSSDHNYMAVTPEKTAPISASVLNKASAANKDKEKEDSEEVKPEKEPASADKRALASDVLKGGKKSPGSKGIKKPADASPTKVKPSATPTSSTRDLRKQPQPQGKLNKPKKPGPPLSPIPVLSPPGPPGSRHHASGALRVTKSSFTIPKKQPQAGQKESIEGGPSTSSKTPPSPVSTTPSIQHPTPKPTQPPAPAGPPQPPPNNQMRSNIRRSLTDILYKRVSDSDDLSMSESEVGKLAVSIEKEMFNLCMNTDNKYKNKYRSLMFNLKDPKNKGLFYRVIGGEISPFRLVRLSPEELLSKEMSDWRKTDTTEDVKSQSGHSKTGSRQEGVPPDVDMEEAPPMSDGDVCMPATSQSPRLASAADSQEDTHTSTSQASVSSGKASAMPDIFSTMLKDTTAEHRAHLFDLNCKICTGQKSADDEPPSKKSKMSVPKKPEPSFKSKPEPRPSKAPPDHPQVSYYSGVETSMPDSSSVMEDPKSKLPLVQTPVPAAVSSVTITRRDPRTAGHRSSVPLTLPDVGVPALPASIPMPVEPLVVEAKGPLPMPPLAPASLPKPVVQKPASSTDARHYGSSVASSVTEPPPEGETALFLSGQEMLWKGFINMHTVAKFVTKAYLVSGSFEHIKEDLPDTIHIGGRISPHTVWDYVGKLKTSLSKELCLIRFHPATEEEEVAYVSLFSYFSSRKRFGVVANSNKRIKDLYLIPLSSKDPLPAKLLPFDGPGLEPARPNLLLGLLICQKDKKRPAAPLENEEKRSKTLRDDETGLPKPSNVAKPEIKQDKALRSSLDAISTTSPGTPPPLTASESSSSISTSVLSILSSVKAPGITSNTSNNVTAAPAVTSTPLQTILKTLFGKKQQDTDVSSPSDQSAGEVSMPSVSLLDPIVQQFAITKGKEVEVHDDRPYDPEEEYDPAVGYAAEKTHNSTKLSTAIKLSEGIPGVVDDIAYDPEDDSIFDVVGVDPSGKKLTEHQKGLQEKQVEEQKLLEDPVQQIPETLISQPVTSLLANSQLLQLGKKVEDLVAKSSAAPVINQRRDPRQSRDPRAAAAANRRHTSDSIEKEEQSHVTTEKPSPQPSAVIEPSQASIATDTQTTQPDSIVDTPVEETSTTMNTLQSHATTTLDSQEVQHEILQTEAPKPEEEAESEAVPFLGTESTEVSIPLLGENIDPELVESYVDREPEEEQMKDEPIESESKSFEEVWPNSASILKSEVVSSGQPIETTTTTYYSISTISSSSTSVHSRMPDDIFQDNSSYMDSHSSHIQHIPTTNPTNIPPPISFPPPIGLPPILGPPPMQGPPPMNVPPPMHLPPPMSGPPPPMQIPPMQGPPPPLGENPLPGSYPPFQNQWGGNSQFDAPRGPPPSNFTSRGPPPFQPISQRGPPPQMFDNSMNSIPPQHIGPRGPPPGPLPSGPPPPNFDGQRFNGPPPPFNFSAPRGLPPPFPGPPPSHFDNRAPPQSHFPGPRGPPPPHNIEVHGPPSNMSRGPVDDGNSYQGIEKPQKPTQGPPFRGPPPNPFDGRRRPPSGPTGELSGQRFPPPNQFRGSPQHRGSFDEPRGGSSQDFERHRGPPVQQFGGPRGPPLGHYDKEAGPPPRYSYNEDSLSDVRPVRGPLLPTPPDGPIPVQGRVGGGHSPDTHRDDHWRRHSPEMRRRSCSSRDGSEPHNRPSRFDSSSRDRDAPSALSEERERQRDLSEDRRRERDREAVHGGRSWGWSREHEYERGREREREKDQGRERERERGRSRERDREHSRERERSRGKESDRHRDGDGDKRRDRDRDRDRGREREQDRKDYDRERAKNRDRERDRERDRDSRDKRRERSRSRERDRGKDRDRRDRDRDREKDRGREKDRDRRDRSRSKDRKDDRREKSDTSRAKSTESESHS</sequence>
<feature type="compositionally biased region" description="Acidic residues" evidence="5">
    <location>
        <begin position="297"/>
        <end position="318"/>
    </location>
</feature>
<dbReference type="SUPFAM" id="SSF46942">
    <property type="entry name" value="Elongation factor TFIIS domain 2"/>
    <property type="match status" value="1"/>
</dbReference>
<feature type="region of interest" description="Disordered" evidence="5">
    <location>
        <begin position="1590"/>
        <end position="1668"/>
    </location>
</feature>
<dbReference type="InterPro" id="IPR019786">
    <property type="entry name" value="Zinc_finger_PHD-type_CS"/>
</dbReference>
<feature type="compositionally biased region" description="Basic and acidic residues" evidence="5">
    <location>
        <begin position="2269"/>
        <end position="2409"/>
    </location>
</feature>
<accession>A0A9W7WES4</accession>
<feature type="compositionally biased region" description="Pro residues" evidence="5">
    <location>
        <begin position="749"/>
        <end position="767"/>
    </location>
</feature>
<dbReference type="InterPro" id="IPR033082">
    <property type="entry name" value="DIDO1_PHD"/>
</dbReference>
<evidence type="ECO:0000256" key="1">
    <source>
        <dbReference type="ARBA" id="ARBA00022723"/>
    </source>
</evidence>